<keyword evidence="6" id="KW-0812">Transmembrane</keyword>
<dbReference type="SUPFAM" id="SSF52540">
    <property type="entry name" value="P-loop containing nucleoside triphosphate hydrolases"/>
    <property type="match status" value="2"/>
</dbReference>
<evidence type="ECO:0000256" key="1">
    <source>
        <dbReference type="ARBA" id="ARBA00004479"/>
    </source>
</evidence>
<dbReference type="SMART" id="SM00255">
    <property type="entry name" value="TIR"/>
    <property type="match status" value="1"/>
</dbReference>
<dbReference type="Pfam" id="PF01582">
    <property type="entry name" value="TIR"/>
    <property type="match status" value="1"/>
</dbReference>
<dbReference type="InterPro" id="IPR027417">
    <property type="entry name" value="P-loop_NTPase"/>
</dbReference>
<evidence type="ECO:0000259" key="20">
    <source>
        <dbReference type="PROSITE" id="PS50011"/>
    </source>
</evidence>
<dbReference type="InterPro" id="IPR002182">
    <property type="entry name" value="NB-ARC"/>
</dbReference>
<sequence>MDSSSKDDPMYDVFLSSGGEDTRTTFTDHLYCTLEDHRFNVFMYGDEYDYKLEKSNRAIPEHLIQEIERSKVAVVVFSRGYPESAWYLEELVKIMECRKTLGQMVFPIFYGVDSSDVVNQSGSFAQAFQKYEQEVKDEKVLLWRNALNEAGSLAGFNFRETDGVGTKSAGNEGNFIRNVVSQITGKLSRNNHLVLPTKLVGIDSRVREISQHLDVGGSNDVRIIGILGMCGLGKTTVAKAVFHKHHHSFDGASFLETASEEKLVDLQKKLISDILKPAYILVSSINEGTKEIKQRLGNRRVLVVIDDLDSVQQRDALAIQPDSFGRGSRIIITSRNEHLLKILNVYKICPLPAMNEREALELLSWHGFRNKYPNEEYIELSRKAVGYCGGLPLALEVLGSYIRTESTSEWETVLDKWKRSQPYREIHRRLEISYDGLTDDDVKAIFLDISCFFTGMNKDYVMTVLDGCQFYPEIGIRELQDQCLVTVDKEGNLMMHDLIQGMGREIVRAESPDNPGERSRLWHNEDITDVLTKQSGTEDVEGLALDVQESDERSFSSDSFRNMQSLRLLKLNNIKLTGSYHNLSKELRWLCWHGFPLEVIPKDFDQPNLVAIDLSYSKLIRVWEDSDLLLEKLKLLNLSHSHNLAQTPDFSKLPNLEELILNDCESLSEVHSSIGNLERLTLVNLEGCKKLKDLPLNFFNSKSIETLLLNGCSRFEDLAEGLGKSYHKTADGSPIRQILKLRFSSQYGVKESPSTSLLPLSFHGLNSLRKLDLGCCSLTDDEIPKDLGSLISLEDLDLRKNSFCSLPSLSGLSTLETLCLDDCTNLHAIPNLPTSLKVLRAGLCTALETVPDFSKLSNMRELYLSHSCKLTEIPGLEMSLNSMTRIHMEGCINLTADFRKNILQGWTSCGYGGIFLNGNYIPDWFDFVKGDRVSIHIPQIVGRNFSGLTLSSRHHVSNKTKRTALLARITYASVPTSCTLDDHYLWQGHISNYVLSLQGGDKVDIVVMPVETADASVRVKKIGVNLVWDKEMKENMHDSDFNLYDFGLHPVWFLGADGYEGFSIRELKNNYLDVAIHPVGIDSRVQEISNYLDVGGSNDVRIIGIWGMGGLGKTTVAKVIFNKYQHMFDGTSFLPNVRKDEELVDSQNKLLSDILRSGNMKVSRIYEGTKEIKRRLGNKRVLVIVDDVDRDAQLDALALRHDSFGPGSRIIVTTRDQHLLKILNVEAICPLQEMNKEEALELFSWHAFRKNYPNEEYVELSREAVDYCGGLPLALEVIGSYLRSTSTSGWGTVLHEWKSSQPYRVILENIKTSYDRLNDDLVKDVFLDIGCFFIGMNKNDVTTILDGCDLYPEKGIRELQDQCLVTVDTRGNLMMHNLIRDMAREIVHAQCPDHPGERSRLWYHVDVKDILVKQSGTVAIEGLALVTSFNSRFSTEAFRKMRSLRLLKLSNTELSGSYNNFSKELRWLCWHGFPLEVIPLDFDQPNLVAVDLSYSKLKRVWEDTDVLLMNLKIINLTHSHDLTESPDLSKVPNLEKLILVNCTKLSQIHPSIGHLERLSLVNLEDCESLLYFPRDFYKSRSVETLILNGCSGLKMLDDSLGGMVSLTTLQACYTRVRQVPSSIVGLKNLTFLGLRNCGLTDDAIPKDLGSLFSLEILKLDGNSFKILPSLSGLSKLKMLDLSFCNRLREIPDLPTNLEILRANECISLGKMPNFSEMSSMVELHLDFSPKLTEILGLHESLNTMRRIHMEGCTNLTAAFRKNIIQGLTSFGHGGIIFLNGVYDIPEWFQVVGIHESNDVHFKVPQYLGRNFRGLTLCCVFEWICPGFTVTNITKGKALHIPEESTSSLGNVLRLQSVLSHDVLRLQSGDEVSISAVTTRLDGIGGLMKTGVNLVWDDGDGGDAYSSKDEIVAVPSNTTSDEPTITRAASSNNGNGTTSNNSPPSRSSTIRRQGSRIMRRQRSGTSSKHPDMAEEFSLSELAAATNDFSMENKIGSGSFGVVYRGKLQDGREVAIKRGGTASKMKKFQEKERAFDSEVAFLSRVHHKHLVRLVGYCEERDERLLVYEYMKNGALFNHLHDKNNVERSSSLLNSWRVRIKVALDASRGIEYLHNYAVPPIIHRDIKSSNILLDANWTGRVSDFGLSLMGPDSEADFRPTKAAGTVGYIDPEYYGLNLLTAKSDVYGFGVVLLELLTGKRAIFKDAENEGTPISVVDFAVPAIMSGELVRVLDRRVGPPEVNESEAIELMAYTAVHCVNLEGKDRPTMADIVANLEMAFALCDDSPGNISGGGNSIVSAE</sequence>
<evidence type="ECO:0000259" key="21">
    <source>
        <dbReference type="PROSITE" id="PS50104"/>
    </source>
</evidence>
<keyword evidence="3" id="KW-0723">Serine/threonine-protein kinase</keyword>
<organism evidence="22 23">
    <name type="scientific">Pyrus ussuriensis x Pyrus communis</name>
    <dbReference type="NCBI Taxonomy" id="2448454"/>
    <lineage>
        <taxon>Eukaryota</taxon>
        <taxon>Viridiplantae</taxon>
        <taxon>Streptophyta</taxon>
        <taxon>Embryophyta</taxon>
        <taxon>Tracheophyta</taxon>
        <taxon>Spermatophyta</taxon>
        <taxon>Magnoliopsida</taxon>
        <taxon>eudicotyledons</taxon>
        <taxon>Gunneridae</taxon>
        <taxon>Pentapetalae</taxon>
        <taxon>rosids</taxon>
        <taxon>fabids</taxon>
        <taxon>Rosales</taxon>
        <taxon>Rosaceae</taxon>
        <taxon>Amygdaloideae</taxon>
        <taxon>Maleae</taxon>
        <taxon>Pyrus</taxon>
    </lineage>
</organism>
<comment type="caution">
    <text evidence="22">The sequence shown here is derived from an EMBL/GenBank/DDBJ whole genome shotgun (WGS) entry which is preliminary data.</text>
</comment>
<feature type="compositionally biased region" description="Basic residues" evidence="19">
    <location>
        <begin position="1952"/>
        <end position="1961"/>
    </location>
</feature>
<dbReference type="PROSITE" id="PS50011">
    <property type="entry name" value="PROTEIN_KINASE_DOM"/>
    <property type="match status" value="1"/>
</dbReference>
<keyword evidence="9 18" id="KW-0547">Nucleotide-binding</keyword>
<dbReference type="EMBL" id="SMOL01000695">
    <property type="protein sequence ID" value="KAB2603423.1"/>
    <property type="molecule type" value="Genomic_DNA"/>
</dbReference>
<dbReference type="PANTHER" id="PTHR11017:SF575">
    <property type="entry name" value="ADP-RIBOSYL CYCLASE_CYCLIC ADP-RIBOSE HYDROLASE"/>
    <property type="match status" value="1"/>
</dbReference>
<dbReference type="InterPro" id="IPR017441">
    <property type="entry name" value="Protein_kinase_ATP_BS"/>
</dbReference>
<dbReference type="InterPro" id="IPR003593">
    <property type="entry name" value="AAA+_ATPase"/>
</dbReference>
<evidence type="ECO:0000256" key="15">
    <source>
        <dbReference type="ARBA" id="ARBA00023180"/>
    </source>
</evidence>
<keyword evidence="15" id="KW-0325">Glycoprotein</keyword>
<keyword evidence="13" id="KW-0472">Membrane</keyword>
<keyword evidence="12" id="KW-1133">Transmembrane helix</keyword>
<evidence type="ECO:0000256" key="2">
    <source>
        <dbReference type="ARBA" id="ARBA00012513"/>
    </source>
</evidence>
<feature type="region of interest" description="Disordered" evidence="19">
    <location>
        <begin position="1914"/>
        <end position="1972"/>
    </location>
</feature>
<evidence type="ECO:0000313" key="22">
    <source>
        <dbReference type="EMBL" id="KAB2603423.1"/>
    </source>
</evidence>
<evidence type="ECO:0000256" key="7">
    <source>
        <dbReference type="ARBA" id="ARBA00022729"/>
    </source>
</evidence>
<comment type="subcellular location">
    <subcellularLocation>
        <location evidence="1">Membrane</location>
        <topology evidence="1">Single-pass type I membrane protein</topology>
    </subcellularLocation>
</comment>
<proteinExistence type="predicted"/>
<gene>
    <name evidence="22" type="ORF">D8674_004428</name>
</gene>
<feature type="compositionally biased region" description="Polar residues" evidence="19">
    <location>
        <begin position="1914"/>
        <end position="1928"/>
    </location>
</feature>
<dbReference type="SUPFAM" id="SSF56112">
    <property type="entry name" value="Protein kinase-like (PK-like)"/>
    <property type="match status" value="1"/>
</dbReference>
<dbReference type="Pfam" id="PF00069">
    <property type="entry name" value="Pkinase"/>
    <property type="match status" value="1"/>
</dbReference>
<evidence type="ECO:0000256" key="16">
    <source>
        <dbReference type="ARBA" id="ARBA00047899"/>
    </source>
</evidence>
<dbReference type="SMART" id="SM00382">
    <property type="entry name" value="AAA"/>
    <property type="match status" value="2"/>
</dbReference>
<dbReference type="PROSITE" id="PS50104">
    <property type="entry name" value="TIR"/>
    <property type="match status" value="1"/>
</dbReference>
<dbReference type="InterPro" id="IPR042197">
    <property type="entry name" value="Apaf_helical"/>
</dbReference>
<dbReference type="GO" id="GO:0004674">
    <property type="term" value="F:protein serine/threonine kinase activity"/>
    <property type="evidence" value="ECO:0007669"/>
    <property type="project" value="UniProtKB-KW"/>
</dbReference>
<dbReference type="Gene3D" id="3.40.50.10140">
    <property type="entry name" value="Toll/interleukin-1 receptor homology (TIR) domain"/>
    <property type="match status" value="1"/>
</dbReference>
<keyword evidence="10" id="KW-0418">Kinase</keyword>
<dbReference type="Proteomes" id="UP000327157">
    <property type="component" value="Chromosome 10"/>
</dbReference>
<dbReference type="PANTHER" id="PTHR11017">
    <property type="entry name" value="LEUCINE-RICH REPEAT-CONTAINING PROTEIN"/>
    <property type="match status" value="1"/>
</dbReference>
<dbReference type="GO" id="GO:0006952">
    <property type="term" value="P:defense response"/>
    <property type="evidence" value="ECO:0007669"/>
    <property type="project" value="InterPro"/>
</dbReference>
<evidence type="ECO:0000256" key="4">
    <source>
        <dbReference type="ARBA" id="ARBA00022614"/>
    </source>
</evidence>
<accession>A0A5N5FKH6</accession>
<protein>
    <recommendedName>
        <fullName evidence="2">non-specific serine/threonine protein kinase</fullName>
        <ecNumber evidence="2">2.7.11.1</ecNumber>
    </recommendedName>
</protein>
<evidence type="ECO:0000256" key="10">
    <source>
        <dbReference type="ARBA" id="ARBA00022777"/>
    </source>
</evidence>
<reference evidence="22 23" key="3">
    <citation type="submission" date="2019-11" db="EMBL/GenBank/DDBJ databases">
        <title>A de novo genome assembly of a pear dwarfing rootstock.</title>
        <authorList>
            <person name="Wang F."/>
            <person name="Wang J."/>
            <person name="Li S."/>
            <person name="Zhang Y."/>
            <person name="Fang M."/>
            <person name="Ma L."/>
            <person name="Zhao Y."/>
            <person name="Jiang S."/>
        </authorList>
    </citation>
    <scope>NUCLEOTIDE SEQUENCE [LARGE SCALE GENOMIC DNA]</scope>
    <source>
        <strain evidence="22">S2</strain>
        <tissue evidence="22">Leaf</tissue>
    </source>
</reference>
<dbReference type="EC" id="2.7.11.1" evidence="2"/>
<evidence type="ECO:0000256" key="5">
    <source>
        <dbReference type="ARBA" id="ARBA00022679"/>
    </source>
</evidence>
<comment type="catalytic activity">
    <reaction evidence="16">
        <text>L-threonyl-[protein] + ATP = O-phospho-L-threonyl-[protein] + ADP + H(+)</text>
        <dbReference type="Rhea" id="RHEA:46608"/>
        <dbReference type="Rhea" id="RHEA-COMP:11060"/>
        <dbReference type="Rhea" id="RHEA-COMP:11605"/>
        <dbReference type="ChEBI" id="CHEBI:15378"/>
        <dbReference type="ChEBI" id="CHEBI:30013"/>
        <dbReference type="ChEBI" id="CHEBI:30616"/>
        <dbReference type="ChEBI" id="CHEBI:61977"/>
        <dbReference type="ChEBI" id="CHEBI:456216"/>
        <dbReference type="EC" id="2.7.11.1"/>
    </reaction>
</comment>
<dbReference type="InterPro" id="IPR008271">
    <property type="entry name" value="Ser/Thr_kinase_AS"/>
</dbReference>
<evidence type="ECO:0000256" key="6">
    <source>
        <dbReference type="ARBA" id="ARBA00022692"/>
    </source>
</evidence>
<dbReference type="PROSITE" id="PS00107">
    <property type="entry name" value="PROTEIN_KINASE_ATP"/>
    <property type="match status" value="1"/>
</dbReference>
<dbReference type="PRINTS" id="PR00364">
    <property type="entry name" value="DISEASERSIST"/>
</dbReference>
<dbReference type="InterPro" id="IPR000719">
    <property type="entry name" value="Prot_kinase_dom"/>
</dbReference>
<dbReference type="GO" id="GO:0016020">
    <property type="term" value="C:membrane"/>
    <property type="evidence" value="ECO:0007669"/>
    <property type="project" value="UniProtKB-SubCell"/>
</dbReference>
<evidence type="ECO:0000256" key="19">
    <source>
        <dbReference type="SAM" id="MobiDB-lite"/>
    </source>
</evidence>
<feature type="domain" description="TIR" evidence="21">
    <location>
        <begin position="9"/>
        <end position="147"/>
    </location>
</feature>
<comment type="catalytic activity">
    <reaction evidence="17">
        <text>L-seryl-[protein] + ATP = O-phospho-L-seryl-[protein] + ADP + H(+)</text>
        <dbReference type="Rhea" id="RHEA:17989"/>
        <dbReference type="Rhea" id="RHEA-COMP:9863"/>
        <dbReference type="Rhea" id="RHEA-COMP:11604"/>
        <dbReference type="ChEBI" id="CHEBI:15378"/>
        <dbReference type="ChEBI" id="CHEBI:29999"/>
        <dbReference type="ChEBI" id="CHEBI:30616"/>
        <dbReference type="ChEBI" id="CHEBI:83421"/>
        <dbReference type="ChEBI" id="CHEBI:456216"/>
        <dbReference type="EC" id="2.7.11.1"/>
    </reaction>
</comment>
<dbReference type="InterPro" id="IPR001611">
    <property type="entry name" value="Leu-rich_rpt"/>
</dbReference>
<evidence type="ECO:0000313" key="23">
    <source>
        <dbReference type="Proteomes" id="UP000327157"/>
    </source>
</evidence>
<feature type="domain" description="Protein kinase" evidence="20">
    <location>
        <begin position="1987"/>
        <end position="2277"/>
    </location>
</feature>
<dbReference type="InterPro" id="IPR035897">
    <property type="entry name" value="Toll_tir_struct_dom_sf"/>
</dbReference>
<keyword evidence="8" id="KW-0677">Repeat</keyword>
<dbReference type="SUPFAM" id="SSF52200">
    <property type="entry name" value="Toll/Interleukin receptor TIR domain"/>
    <property type="match status" value="1"/>
</dbReference>
<feature type="binding site" evidence="18">
    <location>
        <position position="2015"/>
    </location>
    <ligand>
        <name>ATP</name>
        <dbReference type="ChEBI" id="CHEBI:30616"/>
    </ligand>
</feature>
<dbReference type="Gene3D" id="1.10.8.430">
    <property type="entry name" value="Helical domain of apoptotic protease-activating factors"/>
    <property type="match status" value="2"/>
</dbReference>
<evidence type="ECO:0000256" key="12">
    <source>
        <dbReference type="ARBA" id="ARBA00022989"/>
    </source>
</evidence>
<feature type="compositionally biased region" description="Low complexity" evidence="19">
    <location>
        <begin position="1929"/>
        <end position="1951"/>
    </location>
</feature>
<dbReference type="GO" id="GO:0043531">
    <property type="term" value="F:ADP binding"/>
    <property type="evidence" value="ECO:0007669"/>
    <property type="project" value="InterPro"/>
</dbReference>
<keyword evidence="11 18" id="KW-0067">ATP-binding</keyword>
<dbReference type="Pfam" id="PF00931">
    <property type="entry name" value="NB-ARC"/>
    <property type="match status" value="2"/>
</dbReference>
<dbReference type="GO" id="GO:0005524">
    <property type="term" value="F:ATP binding"/>
    <property type="evidence" value="ECO:0007669"/>
    <property type="project" value="UniProtKB-UniRule"/>
</dbReference>
<dbReference type="Gene3D" id="3.80.10.10">
    <property type="entry name" value="Ribonuclease Inhibitor"/>
    <property type="match status" value="4"/>
</dbReference>
<keyword evidence="14" id="KW-0675">Receptor</keyword>
<evidence type="ECO:0000256" key="14">
    <source>
        <dbReference type="ARBA" id="ARBA00023170"/>
    </source>
</evidence>
<dbReference type="InterPro" id="IPR000157">
    <property type="entry name" value="TIR_dom"/>
</dbReference>
<dbReference type="InterPro" id="IPR044974">
    <property type="entry name" value="Disease_R_plants"/>
</dbReference>
<name>A0A5N5FKH6_9ROSA</name>
<dbReference type="GO" id="GO:0007165">
    <property type="term" value="P:signal transduction"/>
    <property type="evidence" value="ECO:0007669"/>
    <property type="project" value="InterPro"/>
</dbReference>
<evidence type="ECO:0000256" key="3">
    <source>
        <dbReference type="ARBA" id="ARBA00022527"/>
    </source>
</evidence>
<dbReference type="SUPFAM" id="SSF52058">
    <property type="entry name" value="L domain-like"/>
    <property type="match status" value="2"/>
</dbReference>
<dbReference type="GO" id="GO:0042803">
    <property type="term" value="F:protein homodimerization activity"/>
    <property type="evidence" value="ECO:0007669"/>
    <property type="project" value="UniProtKB-ARBA"/>
</dbReference>
<evidence type="ECO:0000256" key="13">
    <source>
        <dbReference type="ARBA" id="ARBA00023136"/>
    </source>
</evidence>
<dbReference type="Gene3D" id="3.40.50.300">
    <property type="entry name" value="P-loop containing nucleotide triphosphate hydrolases"/>
    <property type="match status" value="2"/>
</dbReference>
<evidence type="ECO:0000256" key="9">
    <source>
        <dbReference type="ARBA" id="ARBA00022741"/>
    </source>
</evidence>
<dbReference type="Gene3D" id="3.30.200.20">
    <property type="entry name" value="Phosphorylase Kinase, domain 1"/>
    <property type="match status" value="1"/>
</dbReference>
<keyword evidence="4" id="KW-0433">Leucine-rich repeat</keyword>
<dbReference type="SMART" id="SM00220">
    <property type="entry name" value="S_TKc"/>
    <property type="match status" value="1"/>
</dbReference>
<keyword evidence="5" id="KW-0808">Transferase</keyword>
<evidence type="ECO:0000256" key="17">
    <source>
        <dbReference type="ARBA" id="ARBA00048679"/>
    </source>
</evidence>
<dbReference type="FunFam" id="3.30.200.20:FF:000357">
    <property type="entry name" value="serine/threonine-protein kinase-like protein CCR1"/>
    <property type="match status" value="1"/>
</dbReference>
<dbReference type="Pfam" id="PF23282">
    <property type="entry name" value="WHD_ROQ1"/>
    <property type="match status" value="2"/>
</dbReference>
<keyword evidence="23" id="KW-1185">Reference proteome</keyword>
<keyword evidence="7" id="KW-0732">Signal</keyword>
<reference evidence="22 23" key="1">
    <citation type="submission" date="2019-09" db="EMBL/GenBank/DDBJ databases">
        <authorList>
            <person name="Ou C."/>
        </authorList>
    </citation>
    <scope>NUCLEOTIDE SEQUENCE [LARGE SCALE GENOMIC DNA]</scope>
    <source>
        <strain evidence="22">S2</strain>
        <tissue evidence="22">Leaf</tissue>
    </source>
</reference>
<dbReference type="OrthoDB" id="1936883at2759"/>
<dbReference type="CDD" id="cd14066">
    <property type="entry name" value="STKc_IRAK"/>
    <property type="match status" value="1"/>
</dbReference>
<evidence type="ECO:0000256" key="11">
    <source>
        <dbReference type="ARBA" id="ARBA00022840"/>
    </source>
</evidence>
<dbReference type="PROSITE" id="PS51450">
    <property type="entry name" value="LRR"/>
    <property type="match status" value="3"/>
</dbReference>
<evidence type="ECO:0000256" key="18">
    <source>
        <dbReference type="PROSITE-ProRule" id="PRU10141"/>
    </source>
</evidence>
<dbReference type="Gene3D" id="1.10.510.10">
    <property type="entry name" value="Transferase(Phosphotransferase) domain 1"/>
    <property type="match status" value="1"/>
</dbReference>
<dbReference type="PROSITE" id="PS00108">
    <property type="entry name" value="PROTEIN_KINASE_ST"/>
    <property type="match status" value="1"/>
</dbReference>
<dbReference type="InterPro" id="IPR032675">
    <property type="entry name" value="LRR_dom_sf"/>
</dbReference>
<evidence type="ECO:0000256" key="8">
    <source>
        <dbReference type="ARBA" id="ARBA00022737"/>
    </source>
</evidence>
<reference evidence="23" key="2">
    <citation type="submission" date="2019-10" db="EMBL/GenBank/DDBJ databases">
        <title>A de novo genome assembly of a pear dwarfing rootstock.</title>
        <authorList>
            <person name="Wang F."/>
            <person name="Wang J."/>
            <person name="Li S."/>
            <person name="Zhang Y."/>
            <person name="Fang M."/>
            <person name="Ma L."/>
            <person name="Zhao Y."/>
            <person name="Jiang S."/>
        </authorList>
    </citation>
    <scope>NUCLEOTIDE SEQUENCE [LARGE SCALE GENOMIC DNA]</scope>
</reference>
<dbReference type="InterPro" id="IPR058192">
    <property type="entry name" value="WHD_ROQ1-like"/>
</dbReference>
<dbReference type="InterPro" id="IPR011009">
    <property type="entry name" value="Kinase-like_dom_sf"/>
</dbReference>